<reference evidence="2 3" key="1">
    <citation type="journal article" date="2015" name="Appl. Environ. Microbiol.">
        <title>Aerobic and Anaerobic Thiosulfate Oxidation by a Cold-Adapted, Subglacial Chemoautotroph.</title>
        <authorList>
            <person name="Harrold Z.R."/>
            <person name="Skidmore M.L."/>
            <person name="Hamilton T.L."/>
            <person name="Desch L."/>
            <person name="Amada K."/>
            <person name="van Gelder W."/>
            <person name="Glover K."/>
            <person name="Roden E.E."/>
            <person name="Boyd E.S."/>
        </authorList>
    </citation>
    <scope>NUCLEOTIDE SEQUENCE [LARGE SCALE GENOMIC DNA]</scope>
    <source>
        <strain evidence="2 3">RG</strain>
    </source>
</reference>
<dbReference type="EMBL" id="LDUG01000002">
    <property type="protein sequence ID" value="KVW99654.1"/>
    <property type="molecule type" value="Genomic_DNA"/>
</dbReference>
<proteinExistence type="predicted"/>
<keyword evidence="1" id="KW-1133">Transmembrane helix</keyword>
<gene>
    <name evidence="2" type="ORF">ABW22_00325</name>
</gene>
<evidence type="ECO:0000313" key="2">
    <source>
        <dbReference type="EMBL" id="KVW99654.1"/>
    </source>
</evidence>
<accession>A0A106BVZ2</accession>
<comment type="caution">
    <text evidence="2">The sequence shown here is derived from an EMBL/GenBank/DDBJ whole genome shotgun (WGS) entry which is preliminary data.</text>
</comment>
<sequence length="73" mass="8038">MYVSAQHILQGRQTIAASCRNDRRQSIYQEGMTMMNGDWMSGWGTGYMGGWGGLGMILIVALIVIGVVAIMRK</sequence>
<keyword evidence="3" id="KW-1185">Reference proteome</keyword>
<dbReference type="Proteomes" id="UP000064243">
    <property type="component" value="Unassembled WGS sequence"/>
</dbReference>
<dbReference type="AlphaFoldDB" id="A0A106BVZ2"/>
<organism evidence="2 3">
    <name type="scientific">Thiobacillus denitrificans</name>
    <dbReference type="NCBI Taxonomy" id="36861"/>
    <lineage>
        <taxon>Bacteria</taxon>
        <taxon>Pseudomonadati</taxon>
        <taxon>Pseudomonadota</taxon>
        <taxon>Betaproteobacteria</taxon>
        <taxon>Nitrosomonadales</taxon>
        <taxon>Thiobacillaceae</taxon>
        <taxon>Thiobacillus</taxon>
    </lineage>
</organism>
<dbReference type="PATRIC" id="fig|36861.3.peg.1094"/>
<protein>
    <submittedName>
        <fullName evidence="2">Uncharacterized protein</fullName>
    </submittedName>
</protein>
<name>A0A106BVZ2_THIDE</name>
<keyword evidence="1" id="KW-0812">Transmembrane</keyword>
<evidence type="ECO:0000313" key="3">
    <source>
        <dbReference type="Proteomes" id="UP000064243"/>
    </source>
</evidence>
<feature type="transmembrane region" description="Helical" evidence="1">
    <location>
        <begin position="48"/>
        <end position="71"/>
    </location>
</feature>
<keyword evidence="1" id="KW-0472">Membrane</keyword>
<evidence type="ECO:0000256" key="1">
    <source>
        <dbReference type="SAM" id="Phobius"/>
    </source>
</evidence>